<evidence type="ECO:0008006" key="3">
    <source>
        <dbReference type="Google" id="ProtNLM"/>
    </source>
</evidence>
<dbReference type="Pfam" id="PF10004">
    <property type="entry name" value="DUF2247"/>
    <property type="match status" value="1"/>
</dbReference>
<dbReference type="EMBL" id="BRLB01000011">
    <property type="protein sequence ID" value="GKX30779.1"/>
    <property type="molecule type" value="Genomic_DNA"/>
</dbReference>
<organism evidence="1 2">
    <name type="scientific">Vallitalea longa</name>
    <dbReference type="NCBI Taxonomy" id="2936439"/>
    <lineage>
        <taxon>Bacteria</taxon>
        <taxon>Bacillati</taxon>
        <taxon>Bacillota</taxon>
        <taxon>Clostridia</taxon>
        <taxon>Lachnospirales</taxon>
        <taxon>Vallitaleaceae</taxon>
        <taxon>Vallitalea</taxon>
    </lineage>
</organism>
<name>A0A9W5YCY2_9FIRM</name>
<dbReference type="RefSeq" id="WP_281817256.1">
    <property type="nucleotide sequence ID" value="NZ_BRLB01000011.1"/>
</dbReference>
<reference evidence="1" key="1">
    <citation type="submission" date="2022-06" db="EMBL/GenBank/DDBJ databases">
        <title>Vallitalea longa sp. nov., an anaerobic bacterium isolated from marine sediment.</title>
        <authorList>
            <person name="Hirano S."/>
            <person name="Terahara T."/>
            <person name="Mori K."/>
            <person name="Hamada M."/>
            <person name="Matsumoto R."/>
            <person name="Kobayashi T."/>
        </authorList>
    </citation>
    <scope>NUCLEOTIDE SEQUENCE</scope>
    <source>
        <strain evidence="1">SH18-1</strain>
    </source>
</reference>
<dbReference type="AlphaFoldDB" id="A0A9W5YCY2"/>
<gene>
    <name evidence="1" type="ORF">SH1V18_32590</name>
</gene>
<proteinExistence type="predicted"/>
<comment type="caution">
    <text evidence="1">The sequence shown here is derived from an EMBL/GenBank/DDBJ whole genome shotgun (WGS) entry which is preliminary data.</text>
</comment>
<protein>
    <recommendedName>
        <fullName evidence="3">DUF2247 family protein</fullName>
    </recommendedName>
</protein>
<dbReference type="Proteomes" id="UP001144256">
    <property type="component" value="Unassembled WGS sequence"/>
</dbReference>
<evidence type="ECO:0000313" key="2">
    <source>
        <dbReference type="Proteomes" id="UP001144256"/>
    </source>
</evidence>
<dbReference type="InterPro" id="IPR016630">
    <property type="entry name" value="UCP015278"/>
</dbReference>
<evidence type="ECO:0000313" key="1">
    <source>
        <dbReference type="EMBL" id="GKX30779.1"/>
    </source>
</evidence>
<accession>A0A9W5YCY2</accession>
<keyword evidence="2" id="KW-1185">Reference proteome</keyword>
<sequence length="168" mass="20251">MKYNIMLSYDYIAKKIEITWYDIKYAIERNLISPVVAIERAIAELSEKDECSQEIIDLACLRPEEPIKQHLDKVINFNISYDDDIVIDKWLYLILDWLFYNKDEFEDPLGLVEQIYADFDYPQQISGFVRYMPSDEPDCGSLELNEKRMYDKWEKYLTKQKKKFCKKR</sequence>
<dbReference type="PIRSF" id="PIRSF015278">
    <property type="entry name" value="UCP015278"/>
    <property type="match status" value="1"/>
</dbReference>